<dbReference type="EMBL" id="CP006991">
    <property type="protein sequence ID" value="AIC31323.1"/>
    <property type="molecule type" value="Genomic_DNA"/>
</dbReference>
<evidence type="ECO:0000313" key="1">
    <source>
        <dbReference type="EMBL" id="AIC31323.1"/>
    </source>
</evidence>
<sequence length="485" mass="52798">MTVRHYCQGLGDCHLIRIKRDGLTDFFMLIDCGVHSSVTGGPGKIDAIVSDILTVTKRIDVLVVTHEHVDHVSGFLSAADKFSQFHVEEVWMGWTEDPADPQARQLDKFKGQAIALLSQASQRMSAVGNNDGYMANVRDGVRSVLGFNFGVKGERVRRMRDEAGKLARSQPPVYLEPGTVRPTIPGLDDLRIYVLGPPRDAALLKVTDRQSEMYSLASAAAAPIALSLEGSFTLTDAGNQFVDDPAAPFDRNVGLPLDGALSAVDEGEFERAAVSFLAQHYSGPPPTPARTKRQKPVHPNVIDQSWRRIDHDWLAMSSTLAMQLDDQTNNTSVVLAFEDTKTGRVFFFAADAQIGSWLSWQDLKWELGTGPVTGADLLGRTVYYKVGHHGSQNATAQAKGLELMTSPDLSAFIPTNQADAKKVGWGEMPFHGILDALEKKTSGRTMRADATWIGTNVLPPALRAPSGSIKAISSPSPYYIEVDIA</sequence>
<dbReference type="SUPFAM" id="SSF56281">
    <property type="entry name" value="Metallo-hydrolase/oxidoreductase"/>
    <property type="match status" value="1"/>
</dbReference>
<protein>
    <submittedName>
        <fullName evidence="1">Uncharacterized protein</fullName>
    </submittedName>
</protein>
<dbReference type="InterPro" id="IPR052159">
    <property type="entry name" value="Competence_DNA_uptake"/>
</dbReference>
<organism evidence="1 2">
    <name type="scientific">Rhizobium etli bv. mimosae str. IE4771</name>
    <dbReference type="NCBI Taxonomy" id="1432050"/>
    <lineage>
        <taxon>Bacteria</taxon>
        <taxon>Pseudomonadati</taxon>
        <taxon>Pseudomonadota</taxon>
        <taxon>Alphaproteobacteria</taxon>
        <taxon>Hyphomicrobiales</taxon>
        <taxon>Rhizobiaceae</taxon>
        <taxon>Rhizobium/Agrobacterium group</taxon>
        <taxon>Rhizobium</taxon>
    </lineage>
</organism>
<dbReference type="AlphaFoldDB" id="A0A060I8N1"/>
<dbReference type="PANTHER" id="PTHR30619:SF1">
    <property type="entry name" value="RECOMBINATION PROTEIN 2"/>
    <property type="match status" value="1"/>
</dbReference>
<dbReference type="Proteomes" id="UP000027180">
    <property type="component" value="Plasmid pRetIE4771e"/>
</dbReference>
<name>A0A060I8N1_RHIET</name>
<reference evidence="1 2" key="1">
    <citation type="submission" date="2013-12" db="EMBL/GenBank/DDBJ databases">
        <title>Complete genome sequence of Rhizobium etli bv. mimosae IE4771.</title>
        <authorList>
            <person name="Bustos P."/>
            <person name="Santamaria R.I."/>
            <person name="Lozano L."/>
            <person name="Ormeno-Orrillo E."/>
            <person name="Rogel M.A."/>
            <person name="Romero D."/>
            <person name="Cevallos M.A."/>
            <person name="Martinez-Romero E."/>
            <person name="Gonzalez V."/>
        </authorList>
    </citation>
    <scope>NUCLEOTIDE SEQUENCE [LARGE SCALE GENOMIC DNA]</scope>
    <source>
        <strain evidence="1 2">IE4771</strain>
        <plasmid evidence="2">Plasmid pRetIE4771e</plasmid>
    </source>
</reference>
<accession>A0A060I8N1</accession>
<dbReference type="HOGENOM" id="CLU_037417_0_0_5"/>
<keyword evidence="1" id="KW-0614">Plasmid</keyword>
<proteinExistence type="predicted"/>
<dbReference type="Gene3D" id="3.60.15.10">
    <property type="entry name" value="Ribonuclease Z/Hydroxyacylglutathione hydrolase-like"/>
    <property type="match status" value="2"/>
</dbReference>
<dbReference type="KEGG" id="rei:IE4771_PE00097"/>
<dbReference type="OrthoDB" id="7177610at2"/>
<dbReference type="InterPro" id="IPR036866">
    <property type="entry name" value="RibonucZ/Hydroxyglut_hydro"/>
</dbReference>
<dbReference type="PANTHER" id="PTHR30619">
    <property type="entry name" value="DNA INTERNALIZATION/COMPETENCE PROTEIN COMEC/REC2"/>
    <property type="match status" value="1"/>
</dbReference>
<gene>
    <name evidence="1" type="ORF">IE4771_PE00097</name>
</gene>
<geneLocation type="plasmid" evidence="1 2">
    <name>pRetIE4771e</name>
</geneLocation>
<evidence type="ECO:0000313" key="2">
    <source>
        <dbReference type="Proteomes" id="UP000027180"/>
    </source>
</evidence>